<gene>
    <name evidence="2" type="ORF">MSEO_09630</name>
</gene>
<feature type="transmembrane region" description="Helical" evidence="1">
    <location>
        <begin position="390"/>
        <end position="406"/>
    </location>
</feature>
<feature type="transmembrane region" description="Helical" evidence="1">
    <location>
        <begin position="478"/>
        <end position="499"/>
    </location>
</feature>
<evidence type="ECO:0000313" key="3">
    <source>
        <dbReference type="Proteomes" id="UP000466632"/>
    </source>
</evidence>
<keyword evidence="1" id="KW-1133">Transmembrane helix</keyword>
<keyword evidence="1" id="KW-0472">Membrane</keyword>
<feature type="transmembrane region" description="Helical" evidence="1">
    <location>
        <begin position="443"/>
        <end position="466"/>
    </location>
</feature>
<sequence>MRVLNDASGLLRARGVRLGLGVLAFVAVTVVAYPIARYRIFTGFRDYDDEGAMLMSLKSFVNHGWVYDVFSGFGPFYYEFWGGVFSVFGMSVDHDGGRAVTMVVWVLSSLLMGLSVWWMSGSLVLGLASQLAVFEALNSLRAEPMHPGGIIVLLVSAIVVFSCLVRDRRSPFPMALLGGAVAALVLVKINVGVFAFAAVVLVCMVSYPVLARRRWLRLVIEVGFVALPLVLMSSQMGEAWVRQYALHVFAAALAVVIALRARGVGRRDSKELWWLGGGLLVVGVTVLSVILAAGTSPAGLTEGIIKHPLGFLSLRPVPLFLPRWTYLLDLLAVVGALGYGYVAGNREAGPGRVWRWLVAGLSIVIGLFMAFSGIFSLVIGPLVIGSVTPSTRLGLVCLAWVALIQPPSKSDEKPEKTLFARLLLPPLAVLQALHAFPVAGSQVWWSVMLLIPVGALCIANGVRWVGDSLGERSVRRSPLAVGAIAVMVAVLVLVGVQFVQGLGQARAVYNGLVSLGLPGAQEVRVSAKEAADYQAAVAAIEKNCKSFVMLPVMNSFYLWTQQHPPTDFKATVTAPTALLDVALQQRVIDATRSIEGLCLLENAPLIQEIRWGAGGMPPGPLVGYLHDGFTPIANFGDYQLLKRKSSSSPS</sequence>
<feature type="transmembrane region" description="Helical" evidence="1">
    <location>
        <begin position="215"/>
        <end position="232"/>
    </location>
</feature>
<feature type="transmembrane region" description="Helical" evidence="1">
    <location>
        <begin position="148"/>
        <end position="165"/>
    </location>
</feature>
<protein>
    <recommendedName>
        <fullName evidence="4">Glycosyl transferase</fullName>
    </recommendedName>
</protein>
<feature type="transmembrane region" description="Helical" evidence="1">
    <location>
        <begin position="418"/>
        <end position="437"/>
    </location>
</feature>
<dbReference type="Proteomes" id="UP000466632">
    <property type="component" value="Chromosome"/>
</dbReference>
<organism evidence="2 3">
    <name type="scientific">Mycobacterium seoulense</name>
    <dbReference type="NCBI Taxonomy" id="386911"/>
    <lineage>
        <taxon>Bacteria</taxon>
        <taxon>Bacillati</taxon>
        <taxon>Actinomycetota</taxon>
        <taxon>Actinomycetes</taxon>
        <taxon>Mycobacteriales</taxon>
        <taxon>Mycobacteriaceae</taxon>
        <taxon>Mycobacterium</taxon>
    </lineage>
</organism>
<reference evidence="2 3" key="1">
    <citation type="journal article" date="2019" name="Emerg. Microbes Infect.">
        <title>Comprehensive subspecies identification of 175 nontuberculous mycobacteria species based on 7547 genomic profiles.</title>
        <authorList>
            <person name="Matsumoto Y."/>
            <person name="Kinjo T."/>
            <person name="Motooka D."/>
            <person name="Nabeya D."/>
            <person name="Jung N."/>
            <person name="Uechi K."/>
            <person name="Horii T."/>
            <person name="Iida T."/>
            <person name="Fujita J."/>
            <person name="Nakamura S."/>
        </authorList>
    </citation>
    <scope>NUCLEOTIDE SEQUENCE [LARGE SCALE GENOMIC DNA]</scope>
    <source>
        <strain evidence="2 3">JCM 16018</strain>
    </source>
</reference>
<feature type="transmembrane region" description="Helical" evidence="1">
    <location>
        <begin position="244"/>
        <end position="261"/>
    </location>
</feature>
<evidence type="ECO:0008006" key="4">
    <source>
        <dbReference type="Google" id="ProtNLM"/>
    </source>
</evidence>
<evidence type="ECO:0000313" key="2">
    <source>
        <dbReference type="EMBL" id="BBY00464.1"/>
    </source>
</evidence>
<proteinExistence type="predicted"/>
<dbReference type="AlphaFoldDB" id="A0A7I7NW90"/>
<name>A0A7I7NW90_9MYCO</name>
<dbReference type="EMBL" id="AP022582">
    <property type="protein sequence ID" value="BBY00464.1"/>
    <property type="molecule type" value="Genomic_DNA"/>
</dbReference>
<dbReference type="KEGG" id="mseo:MSEO_09630"/>
<feature type="transmembrane region" description="Helical" evidence="1">
    <location>
        <begin position="356"/>
        <end position="384"/>
    </location>
</feature>
<feature type="transmembrane region" description="Helical" evidence="1">
    <location>
        <begin position="273"/>
        <end position="293"/>
    </location>
</feature>
<keyword evidence="1" id="KW-0812">Transmembrane</keyword>
<feature type="transmembrane region" description="Helical" evidence="1">
    <location>
        <begin position="324"/>
        <end position="344"/>
    </location>
</feature>
<feature type="transmembrane region" description="Helical" evidence="1">
    <location>
        <begin position="104"/>
        <end position="128"/>
    </location>
</feature>
<feature type="transmembrane region" description="Helical" evidence="1">
    <location>
        <begin position="18"/>
        <end position="36"/>
    </location>
</feature>
<evidence type="ECO:0000256" key="1">
    <source>
        <dbReference type="SAM" id="Phobius"/>
    </source>
</evidence>
<accession>A0A7I7NW90</accession>
<keyword evidence="3" id="KW-1185">Reference proteome</keyword>